<evidence type="ECO:0000256" key="7">
    <source>
        <dbReference type="ARBA" id="ARBA00022748"/>
    </source>
</evidence>
<evidence type="ECO:0000256" key="6">
    <source>
        <dbReference type="ARBA" id="ARBA00022723"/>
    </source>
</evidence>
<keyword evidence="3" id="KW-0997">Cell inner membrane</keyword>
<dbReference type="HOGENOM" id="CLU_079503_1_1_6"/>
<dbReference type="STRING" id="1475481.GCA_000953855_02611"/>
<keyword evidence="11 13" id="KW-0472">Membrane</keyword>
<evidence type="ECO:0000256" key="11">
    <source>
        <dbReference type="ARBA" id="ARBA00023136"/>
    </source>
</evidence>
<organism evidence="17">
    <name type="scientific">Mizugakiibacter sediminis</name>
    <dbReference type="NCBI Taxonomy" id="1475481"/>
    <lineage>
        <taxon>Bacteria</taxon>
        <taxon>Pseudomonadati</taxon>
        <taxon>Pseudomonadota</taxon>
        <taxon>Gammaproteobacteria</taxon>
        <taxon>Lysobacterales</taxon>
        <taxon>Rhodanobacteraceae</taxon>
        <taxon>Mizugakiibacter</taxon>
    </lineage>
</organism>
<dbReference type="InterPro" id="IPR036127">
    <property type="entry name" value="CcmE-like_sf"/>
</dbReference>
<keyword evidence="10 13" id="KW-0408">Iron</keyword>
<dbReference type="AlphaFoldDB" id="A0A0K8QRG8"/>
<dbReference type="Pfam" id="PF03100">
    <property type="entry name" value="CcmE"/>
    <property type="match status" value="1"/>
</dbReference>
<dbReference type="SUPFAM" id="SSF82093">
    <property type="entry name" value="Heme chaperone CcmE"/>
    <property type="match status" value="1"/>
</dbReference>
<evidence type="ECO:0000256" key="5">
    <source>
        <dbReference type="ARBA" id="ARBA00022692"/>
    </source>
</evidence>
<dbReference type="NCBIfam" id="NF009727">
    <property type="entry name" value="PRK13254.1-1"/>
    <property type="match status" value="1"/>
</dbReference>
<evidence type="ECO:0000256" key="10">
    <source>
        <dbReference type="ARBA" id="ARBA00023004"/>
    </source>
</evidence>
<feature type="binding site" description="covalent" evidence="13 14">
    <location>
        <position position="123"/>
    </location>
    <ligand>
        <name>heme</name>
        <dbReference type="ChEBI" id="CHEBI:30413"/>
    </ligand>
</feature>
<evidence type="ECO:0000256" key="4">
    <source>
        <dbReference type="ARBA" id="ARBA00022617"/>
    </source>
</evidence>
<evidence type="ECO:0000256" key="3">
    <source>
        <dbReference type="ARBA" id="ARBA00022519"/>
    </source>
</evidence>
<comment type="similarity">
    <text evidence="13">Belongs to the CcmE/CycJ family.</text>
</comment>
<dbReference type="PANTHER" id="PTHR34128:SF2">
    <property type="entry name" value="CYTOCHROME C-TYPE BIOGENESIS PROTEIN CCME HOMOLOG, MITOCHONDRIAL"/>
    <property type="match status" value="1"/>
</dbReference>
<keyword evidence="8 13" id="KW-0735">Signal-anchor</keyword>
<feature type="region of interest" description="Disordered" evidence="15">
    <location>
        <begin position="138"/>
        <end position="164"/>
    </location>
</feature>
<dbReference type="NCBIfam" id="NF009731">
    <property type="entry name" value="PRK13254.1-5"/>
    <property type="match status" value="1"/>
</dbReference>
<sequence>MNPTRKRRMTLVLLILGAVGVAAALTVYALQQNMNYLLTPSQVLAGQGAGYKTFRLGGMVKTGSVRRDAHSLTVDFTVTDGDHDLPVEYTGILPDLFRENQAVIATGHMDGARFVATEVLAKHDENYMPKELAAAMAKAHAKHHVGTPDPGPGTRQESAPAPSP</sequence>
<dbReference type="GO" id="GO:0005886">
    <property type="term" value="C:plasma membrane"/>
    <property type="evidence" value="ECO:0007669"/>
    <property type="project" value="UniProtKB-SubCell"/>
</dbReference>
<dbReference type="FunFam" id="2.40.50.140:FF:000104">
    <property type="entry name" value="Cytochrome c-type biogenesis protein CcmE"/>
    <property type="match status" value="1"/>
</dbReference>
<dbReference type="GO" id="GO:0017004">
    <property type="term" value="P:cytochrome complex assembly"/>
    <property type="evidence" value="ECO:0007669"/>
    <property type="project" value="UniProtKB-KW"/>
</dbReference>
<dbReference type="Gene3D" id="2.40.50.140">
    <property type="entry name" value="Nucleic acid-binding proteins"/>
    <property type="match status" value="1"/>
</dbReference>
<dbReference type="NCBIfam" id="NF009729">
    <property type="entry name" value="PRK13254.1-3"/>
    <property type="match status" value="1"/>
</dbReference>
<proteinExistence type="inferred from homology"/>
<feature type="binding site" description="axial binding residue" evidence="13 14">
    <location>
        <position position="127"/>
    </location>
    <ligand>
        <name>heme</name>
        <dbReference type="ChEBI" id="CHEBI:30413"/>
    </ligand>
    <ligandPart>
        <name>Fe</name>
        <dbReference type="ChEBI" id="CHEBI:18248"/>
    </ligandPart>
</feature>
<dbReference type="GO" id="GO:0017003">
    <property type="term" value="P:protein-heme linkage"/>
    <property type="evidence" value="ECO:0007669"/>
    <property type="project" value="UniProtKB-UniRule"/>
</dbReference>
<dbReference type="OrthoDB" id="9793584at2"/>
<evidence type="ECO:0000256" key="13">
    <source>
        <dbReference type="HAMAP-Rule" id="MF_01959"/>
    </source>
</evidence>
<keyword evidence="2 13" id="KW-1003">Cell membrane</keyword>
<accession>A0A0K8QRG8</accession>
<dbReference type="RefSeq" id="WP_062537799.1">
    <property type="nucleotide sequence ID" value="NZ_DF970248.1"/>
</dbReference>
<keyword evidence="9 13" id="KW-1133">Transmembrane helix</keyword>
<keyword evidence="6 13" id="KW-0479">Metal-binding</keyword>
<dbReference type="EMBL" id="DF952378">
    <property type="protein sequence ID" value="GAN43971.1"/>
    <property type="molecule type" value="Genomic_DNA"/>
</dbReference>
<dbReference type="HAMAP" id="MF_01959">
    <property type="entry name" value="CcmE"/>
    <property type="match status" value="1"/>
</dbReference>
<evidence type="ECO:0000256" key="15">
    <source>
        <dbReference type="SAM" id="MobiDB-lite"/>
    </source>
</evidence>
<comment type="subcellular location">
    <subcellularLocation>
        <location evidence="1">Cell inner membrane</location>
    </subcellularLocation>
    <subcellularLocation>
        <location evidence="13">Cell membrane</location>
        <topology evidence="13">Single-pass type II membrane protein</topology>
    </subcellularLocation>
</comment>
<dbReference type="GO" id="GO:0020037">
    <property type="term" value="F:heme binding"/>
    <property type="evidence" value="ECO:0007669"/>
    <property type="project" value="InterPro"/>
</dbReference>
<evidence type="ECO:0000313" key="16">
    <source>
        <dbReference type="EMBL" id="GAN43971.1"/>
    </source>
</evidence>
<reference evidence="16" key="1">
    <citation type="submission" date="2015-03" db="EMBL/GenBank/DDBJ databases">
        <title>Draft genome sequence of Mizugakiibacter sediminis skMP5.</title>
        <authorList>
            <person name="Watanabe T."/>
            <person name="Kojima H."/>
            <person name="Fukui M."/>
        </authorList>
    </citation>
    <scope>NUCLEOTIDE SEQUENCE</scope>
    <source>
        <strain evidence="16">SkMP5</strain>
    </source>
</reference>
<evidence type="ECO:0000256" key="14">
    <source>
        <dbReference type="PIRSR" id="PIRSR604329-50"/>
    </source>
</evidence>
<evidence type="ECO:0000256" key="1">
    <source>
        <dbReference type="ARBA" id="ARBA00004533"/>
    </source>
</evidence>
<dbReference type="PANTHER" id="PTHR34128">
    <property type="entry name" value="CYTOCHROME C-TYPE BIOGENESIS PROTEIN CCME HOMOLOG, MITOCHONDRIAL"/>
    <property type="match status" value="1"/>
</dbReference>
<feature type="topological domain" description="Cytoplasmic" evidence="13">
    <location>
        <begin position="1"/>
        <end position="8"/>
    </location>
</feature>
<reference evidence="17" key="2">
    <citation type="submission" date="2015-08" db="EMBL/GenBank/DDBJ databases">
        <title>Complete DNA Sequence of Pseudomonas syringae pv. actinidiae, the Causal Agent of Kiwifruit Canker Disease.</title>
        <authorList>
            <person name="Rikkerink E.H.A."/>
            <person name="Fineran P.C."/>
        </authorList>
    </citation>
    <scope>NUCLEOTIDE SEQUENCE</scope>
    <source>
        <strain evidence="17">SkMP5</strain>
    </source>
</reference>
<evidence type="ECO:0000256" key="8">
    <source>
        <dbReference type="ARBA" id="ARBA00022968"/>
    </source>
</evidence>
<dbReference type="InterPro" id="IPR012340">
    <property type="entry name" value="NA-bd_OB-fold"/>
</dbReference>
<feature type="topological domain" description="Extracellular" evidence="13">
    <location>
        <begin position="30"/>
        <end position="164"/>
    </location>
</feature>
<name>A0A0K8QRG8_9GAMM</name>
<protein>
    <recommendedName>
        <fullName evidence="13">Cytochrome c-type biogenesis protein CcmE</fullName>
    </recommendedName>
    <alternativeName>
        <fullName evidence="13">Cytochrome c maturation protein E</fullName>
    </alternativeName>
    <alternativeName>
        <fullName evidence="13">Heme chaperone CcmE</fullName>
    </alternativeName>
</protein>
<evidence type="ECO:0000256" key="2">
    <source>
        <dbReference type="ARBA" id="ARBA00022475"/>
    </source>
</evidence>
<keyword evidence="5 13" id="KW-0812">Transmembrane</keyword>
<keyword evidence="4 13" id="KW-0349">Heme</keyword>
<keyword evidence="18" id="KW-1185">Reference proteome</keyword>
<evidence type="ECO:0000313" key="17">
    <source>
        <dbReference type="EMBL" id="GAP67246.1"/>
    </source>
</evidence>
<evidence type="ECO:0000313" key="18">
    <source>
        <dbReference type="Proteomes" id="UP000253740"/>
    </source>
</evidence>
<comment type="function">
    <text evidence="12 13">Heme chaperone required for the biogenesis of c-type cytochromes. Transiently binds heme delivered by CcmC and transfers the heme to apo-cytochromes in a process facilitated by CcmF and CcmH.</text>
</comment>
<dbReference type="InterPro" id="IPR004329">
    <property type="entry name" value="CcmE"/>
</dbReference>
<evidence type="ECO:0000256" key="9">
    <source>
        <dbReference type="ARBA" id="ARBA00022989"/>
    </source>
</evidence>
<gene>
    <name evidence="13" type="primary">ccmE</name>
    <name evidence="13" type="synonym">cycJ</name>
    <name evidence="16" type="ORF">MBSD_0486</name>
    <name evidence="17" type="ORF">MBSD_n2563</name>
</gene>
<evidence type="ECO:0000256" key="12">
    <source>
        <dbReference type="ARBA" id="ARBA00056663"/>
    </source>
</evidence>
<dbReference type="Proteomes" id="UP000253740">
    <property type="component" value="Unassembled WGS sequence"/>
</dbReference>
<dbReference type="GO" id="GO:0046872">
    <property type="term" value="F:metal ion binding"/>
    <property type="evidence" value="ECO:0007669"/>
    <property type="project" value="UniProtKB-KW"/>
</dbReference>
<dbReference type="EMBL" id="DF970248">
    <property type="protein sequence ID" value="GAP67246.1"/>
    <property type="molecule type" value="Genomic_DNA"/>
</dbReference>
<keyword evidence="7 13" id="KW-0201">Cytochrome c-type biogenesis</keyword>